<evidence type="ECO:0000313" key="3">
    <source>
        <dbReference type="Proteomes" id="UP000299102"/>
    </source>
</evidence>
<organism evidence="2 3">
    <name type="scientific">Eumeta variegata</name>
    <name type="common">Bagworm moth</name>
    <name type="synonym">Eumeta japonica</name>
    <dbReference type="NCBI Taxonomy" id="151549"/>
    <lineage>
        <taxon>Eukaryota</taxon>
        <taxon>Metazoa</taxon>
        <taxon>Ecdysozoa</taxon>
        <taxon>Arthropoda</taxon>
        <taxon>Hexapoda</taxon>
        <taxon>Insecta</taxon>
        <taxon>Pterygota</taxon>
        <taxon>Neoptera</taxon>
        <taxon>Endopterygota</taxon>
        <taxon>Lepidoptera</taxon>
        <taxon>Glossata</taxon>
        <taxon>Ditrysia</taxon>
        <taxon>Tineoidea</taxon>
        <taxon>Psychidae</taxon>
        <taxon>Oiketicinae</taxon>
        <taxon>Eumeta</taxon>
    </lineage>
</organism>
<feature type="region of interest" description="Disordered" evidence="1">
    <location>
        <begin position="87"/>
        <end position="113"/>
    </location>
</feature>
<gene>
    <name evidence="2" type="ORF">EVAR_17851_1</name>
</gene>
<feature type="compositionally biased region" description="Basic and acidic residues" evidence="1">
    <location>
        <begin position="103"/>
        <end position="113"/>
    </location>
</feature>
<proteinExistence type="predicted"/>
<protein>
    <submittedName>
        <fullName evidence="2">Uncharacterized protein</fullName>
    </submittedName>
</protein>
<dbReference type="Proteomes" id="UP000299102">
    <property type="component" value="Unassembled WGS sequence"/>
</dbReference>
<sequence length="113" mass="12629">MKKLSHETYLSPGARAARPAVYSASLDLKRAASETKSDIYLDRDSQTNAFRSANLTRRSAHRRVVRSLPDVHRPARARAATVKVSNAIREKTSQRHGAALRMSQKEPIESAKF</sequence>
<keyword evidence="3" id="KW-1185">Reference proteome</keyword>
<accession>A0A4C1TTM5</accession>
<name>A0A4C1TTM5_EUMVA</name>
<dbReference type="AlphaFoldDB" id="A0A4C1TTM5"/>
<comment type="caution">
    <text evidence="2">The sequence shown here is derived from an EMBL/GenBank/DDBJ whole genome shotgun (WGS) entry which is preliminary data.</text>
</comment>
<dbReference type="EMBL" id="BGZK01000086">
    <property type="protein sequence ID" value="GBP17371.1"/>
    <property type="molecule type" value="Genomic_DNA"/>
</dbReference>
<evidence type="ECO:0000256" key="1">
    <source>
        <dbReference type="SAM" id="MobiDB-lite"/>
    </source>
</evidence>
<reference evidence="2 3" key="1">
    <citation type="journal article" date="2019" name="Commun. Biol.">
        <title>The bagworm genome reveals a unique fibroin gene that provides high tensile strength.</title>
        <authorList>
            <person name="Kono N."/>
            <person name="Nakamura H."/>
            <person name="Ohtoshi R."/>
            <person name="Tomita M."/>
            <person name="Numata K."/>
            <person name="Arakawa K."/>
        </authorList>
    </citation>
    <scope>NUCLEOTIDE SEQUENCE [LARGE SCALE GENOMIC DNA]</scope>
</reference>
<evidence type="ECO:0000313" key="2">
    <source>
        <dbReference type="EMBL" id="GBP17371.1"/>
    </source>
</evidence>